<dbReference type="PANTHER" id="PTHR15092:SF22">
    <property type="entry name" value="POLY(A)-SPECIFIC RIBONUCLEASE PNLDC1"/>
    <property type="match status" value="1"/>
</dbReference>
<evidence type="ECO:0000256" key="1">
    <source>
        <dbReference type="ARBA" id="ARBA00008372"/>
    </source>
</evidence>
<feature type="non-terminal residue" evidence="2">
    <location>
        <position position="416"/>
    </location>
</feature>
<sequence>MEGSAVRFNRDHGMDWNKWIREGIPYAEKLKASLFPSEPDKSTAPDVPQTRITLTKADDIEKTGTAIANFKAWLSDESRKDETEFEVMSTNAYLRRFLYETFAADFPDIMAESRPTDQRGVSVFVALRLSEAQRAERAAAKRAASEAEFARKVGFTRVFKAIADAKKPVIGHNCMYDWLFAISHFEGPLPESYEEYKHFTGCANYTWQEPFKFAPGPDKAHRFGSTALAEVYKVFEQEAAASKKAGAPSVEVVLAPGFERYGPGCAAFHEAGYDAYITGCAFAHMAKEALSAERAPGLIGRTPMFRGLFHFNLSGQDDMVAKGIYVHVRGLKGRSAADLRAAFSDARGPSGDPIEAADVQIRWIDDDSAFAVLPEPCAGAVAKLLGAGPVGGLTLTSGDSWFAAQGCEAEPPAQKR</sequence>
<comment type="caution">
    <text evidence="2">The sequence shown here is derived from an EMBL/GenBank/DDBJ whole genome shotgun (WGS) entry which is preliminary data.</text>
</comment>
<protein>
    <submittedName>
        <fullName evidence="2">Uncharacterized protein</fullName>
    </submittedName>
</protein>
<reference evidence="2" key="1">
    <citation type="submission" date="2023-10" db="EMBL/GenBank/DDBJ databases">
        <authorList>
            <person name="Chen Y."/>
            <person name="Shah S."/>
            <person name="Dougan E. K."/>
            <person name="Thang M."/>
            <person name="Chan C."/>
        </authorList>
    </citation>
    <scope>NUCLEOTIDE SEQUENCE [LARGE SCALE GENOMIC DNA]</scope>
</reference>
<dbReference type="PANTHER" id="PTHR15092">
    <property type="entry name" value="POLY A -SPECIFIC RIBONUCLEASE/TARGET OF EGR1, MEMBER 1"/>
    <property type="match status" value="1"/>
</dbReference>
<dbReference type="EMBL" id="CAUYUJ010004806">
    <property type="protein sequence ID" value="CAK0811047.1"/>
    <property type="molecule type" value="Genomic_DNA"/>
</dbReference>
<dbReference type="InterPro" id="IPR006941">
    <property type="entry name" value="RNase_CAF1"/>
</dbReference>
<organism evidence="2 3">
    <name type="scientific">Prorocentrum cordatum</name>
    <dbReference type="NCBI Taxonomy" id="2364126"/>
    <lineage>
        <taxon>Eukaryota</taxon>
        <taxon>Sar</taxon>
        <taxon>Alveolata</taxon>
        <taxon>Dinophyceae</taxon>
        <taxon>Prorocentrales</taxon>
        <taxon>Prorocentraceae</taxon>
        <taxon>Prorocentrum</taxon>
    </lineage>
</organism>
<name>A0ABN9QXF9_9DINO</name>
<dbReference type="SUPFAM" id="SSF53098">
    <property type="entry name" value="Ribonuclease H-like"/>
    <property type="match status" value="1"/>
</dbReference>
<proteinExistence type="inferred from homology"/>
<evidence type="ECO:0000313" key="2">
    <source>
        <dbReference type="EMBL" id="CAK0811047.1"/>
    </source>
</evidence>
<dbReference type="InterPro" id="IPR036397">
    <property type="entry name" value="RNaseH_sf"/>
</dbReference>
<keyword evidence="3" id="KW-1185">Reference proteome</keyword>
<gene>
    <name evidence="2" type="ORF">PCOR1329_LOCUS15799</name>
</gene>
<dbReference type="InterPro" id="IPR051181">
    <property type="entry name" value="CAF1_poly(A)_ribonucleases"/>
</dbReference>
<dbReference type="InterPro" id="IPR012337">
    <property type="entry name" value="RNaseH-like_sf"/>
</dbReference>
<dbReference type="Pfam" id="PF04857">
    <property type="entry name" value="CAF1"/>
    <property type="match status" value="1"/>
</dbReference>
<dbReference type="Gene3D" id="3.30.420.10">
    <property type="entry name" value="Ribonuclease H-like superfamily/Ribonuclease H"/>
    <property type="match status" value="1"/>
</dbReference>
<dbReference type="Proteomes" id="UP001189429">
    <property type="component" value="Unassembled WGS sequence"/>
</dbReference>
<evidence type="ECO:0000313" key="3">
    <source>
        <dbReference type="Proteomes" id="UP001189429"/>
    </source>
</evidence>
<comment type="similarity">
    <text evidence="1">Belongs to the CAF1 family.</text>
</comment>
<accession>A0ABN9QXF9</accession>